<dbReference type="RefSeq" id="WP_345194049.1">
    <property type="nucleotide sequence ID" value="NZ_BAABFL010000073.1"/>
</dbReference>
<name>A0ABP8UWX0_9GAMM</name>
<organism evidence="1 2">
    <name type="scientific">Kistimonas scapharcae</name>
    <dbReference type="NCBI Taxonomy" id="1036133"/>
    <lineage>
        <taxon>Bacteria</taxon>
        <taxon>Pseudomonadati</taxon>
        <taxon>Pseudomonadota</taxon>
        <taxon>Gammaproteobacteria</taxon>
        <taxon>Oceanospirillales</taxon>
        <taxon>Endozoicomonadaceae</taxon>
        <taxon>Kistimonas</taxon>
    </lineage>
</organism>
<gene>
    <name evidence="1" type="ORF">GCM10023116_06770</name>
</gene>
<accession>A0ABP8UWX0</accession>
<evidence type="ECO:0000313" key="1">
    <source>
        <dbReference type="EMBL" id="GAA4648408.1"/>
    </source>
</evidence>
<reference evidence="2" key="1">
    <citation type="journal article" date="2019" name="Int. J. Syst. Evol. Microbiol.">
        <title>The Global Catalogue of Microorganisms (GCM) 10K type strain sequencing project: providing services to taxonomists for standard genome sequencing and annotation.</title>
        <authorList>
            <consortium name="The Broad Institute Genomics Platform"/>
            <consortium name="The Broad Institute Genome Sequencing Center for Infectious Disease"/>
            <person name="Wu L."/>
            <person name="Ma J."/>
        </authorList>
    </citation>
    <scope>NUCLEOTIDE SEQUENCE [LARGE SCALE GENOMIC DNA]</scope>
    <source>
        <strain evidence="2">JCM 17805</strain>
    </source>
</reference>
<protein>
    <submittedName>
        <fullName evidence="1">Uncharacterized protein</fullName>
    </submittedName>
</protein>
<comment type="caution">
    <text evidence="1">The sequence shown here is derived from an EMBL/GenBank/DDBJ whole genome shotgun (WGS) entry which is preliminary data.</text>
</comment>
<keyword evidence="2" id="KW-1185">Reference proteome</keyword>
<proteinExistence type="predicted"/>
<dbReference type="EMBL" id="BAABFL010000073">
    <property type="protein sequence ID" value="GAA4648408.1"/>
    <property type="molecule type" value="Genomic_DNA"/>
</dbReference>
<evidence type="ECO:0000313" key="2">
    <source>
        <dbReference type="Proteomes" id="UP001500604"/>
    </source>
</evidence>
<dbReference type="Proteomes" id="UP001500604">
    <property type="component" value="Unassembled WGS sequence"/>
</dbReference>
<sequence>MRSIQEIGIHIYNCLFDTCHSIKQFFRNWCIFACPARRYESPVSVIPPDTNINQRRIHYHRADGRLQHTAYPSNDDIYRRFYNARARIDAEAELIYDGSNALITQSLILPANERRFFMIRKPNVRGFPHLQGIGDVCNLQYETRVLCFPPKHQNIWLQIIDKNEFGYLVVAQRMQDLRWFPERANLAFREQTSSSDSISPRQLQRHANTRGVRRIIDLQEIPNTLQVHSGHNTAVSGTIKSLYRRTDGETVIADTF</sequence>